<dbReference type="EMBL" id="CABPRJ010001510">
    <property type="protein sequence ID" value="VVC38858.1"/>
    <property type="molecule type" value="Genomic_DNA"/>
</dbReference>
<keyword evidence="2" id="KW-1185">Reference proteome</keyword>
<name>A0A5E4N6S2_9HEMI</name>
<sequence>MLKTLDMIKGSTIVHCDKTACKSAISCIAEFIIRSYKNRASNWGFNQ</sequence>
<evidence type="ECO:0000313" key="1">
    <source>
        <dbReference type="EMBL" id="VVC38858.1"/>
    </source>
</evidence>
<evidence type="ECO:0000313" key="2">
    <source>
        <dbReference type="Proteomes" id="UP000325440"/>
    </source>
</evidence>
<accession>A0A5E4N6S2</accession>
<reference evidence="1 2" key="1">
    <citation type="submission" date="2019-08" db="EMBL/GenBank/DDBJ databases">
        <authorList>
            <person name="Alioto T."/>
            <person name="Alioto T."/>
            <person name="Gomez Garrido J."/>
        </authorList>
    </citation>
    <scope>NUCLEOTIDE SEQUENCE [LARGE SCALE GENOMIC DNA]</scope>
</reference>
<organism evidence="1 2">
    <name type="scientific">Cinara cedri</name>
    <dbReference type="NCBI Taxonomy" id="506608"/>
    <lineage>
        <taxon>Eukaryota</taxon>
        <taxon>Metazoa</taxon>
        <taxon>Ecdysozoa</taxon>
        <taxon>Arthropoda</taxon>
        <taxon>Hexapoda</taxon>
        <taxon>Insecta</taxon>
        <taxon>Pterygota</taxon>
        <taxon>Neoptera</taxon>
        <taxon>Paraneoptera</taxon>
        <taxon>Hemiptera</taxon>
        <taxon>Sternorrhyncha</taxon>
        <taxon>Aphidomorpha</taxon>
        <taxon>Aphidoidea</taxon>
        <taxon>Aphididae</taxon>
        <taxon>Lachninae</taxon>
        <taxon>Cinara</taxon>
    </lineage>
</organism>
<dbReference type="Proteomes" id="UP000325440">
    <property type="component" value="Unassembled WGS sequence"/>
</dbReference>
<protein>
    <submittedName>
        <fullName evidence="1">Uncharacterized protein</fullName>
    </submittedName>
</protein>
<proteinExistence type="predicted"/>
<gene>
    <name evidence="1" type="ORF">CINCED_3A017119</name>
</gene>
<dbReference type="AlphaFoldDB" id="A0A5E4N6S2"/>